<evidence type="ECO:0000256" key="2">
    <source>
        <dbReference type="ARBA" id="ARBA00008573"/>
    </source>
</evidence>
<organism evidence="8 9">
    <name type="scientific">Aphanomyces stellatus</name>
    <dbReference type="NCBI Taxonomy" id="120398"/>
    <lineage>
        <taxon>Eukaryota</taxon>
        <taxon>Sar</taxon>
        <taxon>Stramenopiles</taxon>
        <taxon>Oomycota</taxon>
        <taxon>Saprolegniomycetes</taxon>
        <taxon>Saprolegniales</taxon>
        <taxon>Verrucalvaceae</taxon>
        <taxon>Aphanomyces</taxon>
    </lineage>
</organism>
<evidence type="ECO:0000313" key="7">
    <source>
        <dbReference type="EMBL" id="KAF0695939.1"/>
    </source>
</evidence>
<reference evidence="7" key="2">
    <citation type="submission" date="2019-06" db="EMBL/GenBank/DDBJ databases">
        <title>Genomics analysis of Aphanomyces spp. identifies a new class of oomycete effector associated with host adaptation.</title>
        <authorList>
            <person name="Gaulin E."/>
        </authorList>
    </citation>
    <scope>NUCLEOTIDE SEQUENCE</scope>
    <source>
        <strain evidence="7">CBS 578.67</strain>
    </source>
</reference>
<evidence type="ECO:0000313" key="8">
    <source>
        <dbReference type="EMBL" id="VFT90126.1"/>
    </source>
</evidence>
<feature type="transmembrane region" description="Helical" evidence="6">
    <location>
        <begin position="461"/>
        <end position="478"/>
    </location>
</feature>
<reference evidence="8 9" key="1">
    <citation type="submission" date="2019-03" db="EMBL/GenBank/DDBJ databases">
        <authorList>
            <person name="Gaulin E."/>
            <person name="Dumas B."/>
        </authorList>
    </citation>
    <scope>NUCLEOTIDE SEQUENCE [LARGE SCALE GENOMIC DNA]</scope>
    <source>
        <strain evidence="8">CBS 568.67</strain>
    </source>
</reference>
<dbReference type="Proteomes" id="UP000332933">
    <property type="component" value="Unassembled WGS sequence"/>
</dbReference>
<feature type="transmembrane region" description="Helical" evidence="6">
    <location>
        <begin position="275"/>
        <end position="293"/>
    </location>
</feature>
<comment type="similarity">
    <text evidence="2">Belongs to the DP1 family.</text>
</comment>
<dbReference type="PANTHER" id="PTHR12300">
    <property type="entry name" value="HVA22-LIKE PROTEINS"/>
    <property type="match status" value="1"/>
</dbReference>
<dbReference type="InterPro" id="IPR004345">
    <property type="entry name" value="TB2_DP1_HVA22"/>
</dbReference>
<evidence type="ECO:0000256" key="4">
    <source>
        <dbReference type="ARBA" id="ARBA00022989"/>
    </source>
</evidence>
<gene>
    <name evidence="8" type="primary">Aste57867_13287</name>
    <name evidence="7" type="ORF">As57867_013238</name>
    <name evidence="8" type="ORF">ASTE57867_13287</name>
</gene>
<keyword evidence="9" id="KW-1185">Reference proteome</keyword>
<accession>A0A485KY06</accession>
<evidence type="ECO:0000256" key="1">
    <source>
        <dbReference type="ARBA" id="ARBA00004141"/>
    </source>
</evidence>
<feature type="transmembrane region" description="Helical" evidence="6">
    <location>
        <begin position="484"/>
        <end position="502"/>
    </location>
</feature>
<proteinExistence type="inferred from homology"/>
<sequence>MEHKRTNLGKRRRGPMRPRGSAIAAISCCFVMEILGANCFGVNASAHSSLSLDVEHCTAVAVAPFLPLESTCTSRDNALPAAATVTKTPSRHEESDWLAIMAKQYAPQIELPNYTLPDVLNQPTDWTEIGASFRASVVATCDAITKWVYFVRLLAIPILAVLFVMLEAMMPHTQTAAVAAYHAFQSLDPPLKVAIGTSLVLVLVAWRQGYFYTAKLAWKRLRLRCHVAQRAFRQQLATKSQTAALILPHLVYAGVCYLVVAFSPDAVLQALSHDMLLAWLSTFYPMYQSIRAVKLRRHTDQPADEFFERSLKYWILWGYFHASVTALSLFVPQFIVTGLRPSTLYLNLFLNWLHNMKGTHALYRLAINYLHPYAHRTTAATVTATQEQSNVVLRALAAVGIVSTRTADLLRDLASQGPALAGLLFLVTPGFLTNAGCDAVALAFPAYVAMGTLAAGQRRTHEWWVVYFTVTALFEYWFDSLSGILLWIPFVYHLKLVVMMWLQFPYFRGAQRLFDVCFNNILIDPRRRRASSLDTRVVQADVLPSAPSPRSEGAAS</sequence>
<evidence type="ECO:0000313" key="9">
    <source>
        <dbReference type="Proteomes" id="UP000332933"/>
    </source>
</evidence>
<comment type="subcellular location">
    <subcellularLocation>
        <location evidence="1">Membrane</location>
        <topology evidence="1">Multi-pass membrane protein</topology>
    </subcellularLocation>
</comment>
<dbReference type="AlphaFoldDB" id="A0A485KY06"/>
<keyword evidence="4 6" id="KW-1133">Transmembrane helix</keyword>
<dbReference type="OrthoDB" id="10009287at2759"/>
<dbReference type="Pfam" id="PF03134">
    <property type="entry name" value="TB2_DP1_HVA22"/>
    <property type="match status" value="1"/>
</dbReference>
<dbReference type="GO" id="GO:0016020">
    <property type="term" value="C:membrane"/>
    <property type="evidence" value="ECO:0007669"/>
    <property type="project" value="UniProtKB-SubCell"/>
</dbReference>
<protein>
    <submittedName>
        <fullName evidence="8">Aste57867_13287 protein</fullName>
    </submittedName>
</protein>
<keyword evidence="3 6" id="KW-0812">Transmembrane</keyword>
<feature type="transmembrane region" description="Helical" evidence="6">
    <location>
        <begin position="419"/>
        <end position="449"/>
    </location>
</feature>
<name>A0A485KY06_9STRA</name>
<dbReference type="EMBL" id="VJMH01005442">
    <property type="protein sequence ID" value="KAF0695939.1"/>
    <property type="molecule type" value="Genomic_DNA"/>
</dbReference>
<evidence type="ECO:0000256" key="5">
    <source>
        <dbReference type="ARBA" id="ARBA00023136"/>
    </source>
</evidence>
<keyword evidence="5 6" id="KW-0472">Membrane</keyword>
<evidence type="ECO:0000256" key="3">
    <source>
        <dbReference type="ARBA" id="ARBA00022692"/>
    </source>
</evidence>
<feature type="transmembrane region" description="Helical" evidence="6">
    <location>
        <begin position="314"/>
        <end position="336"/>
    </location>
</feature>
<dbReference type="PANTHER" id="PTHR12300:SF161">
    <property type="entry name" value="RECEPTOR EXPRESSION-ENHANCING PROTEIN"/>
    <property type="match status" value="1"/>
</dbReference>
<evidence type="ECO:0000256" key="6">
    <source>
        <dbReference type="SAM" id="Phobius"/>
    </source>
</evidence>
<feature type="transmembrane region" description="Helical" evidence="6">
    <location>
        <begin position="147"/>
        <end position="166"/>
    </location>
</feature>
<feature type="transmembrane region" description="Helical" evidence="6">
    <location>
        <begin position="243"/>
        <end position="263"/>
    </location>
</feature>
<dbReference type="EMBL" id="CAADRA010005463">
    <property type="protein sequence ID" value="VFT90126.1"/>
    <property type="molecule type" value="Genomic_DNA"/>
</dbReference>